<feature type="compositionally biased region" description="Basic and acidic residues" evidence="1">
    <location>
        <begin position="1"/>
        <end position="16"/>
    </location>
</feature>
<evidence type="ECO:0000256" key="1">
    <source>
        <dbReference type="SAM" id="MobiDB-lite"/>
    </source>
</evidence>
<keyword evidence="3" id="KW-1185">Reference proteome</keyword>
<organism evidence="2 3">
    <name type="scientific">Strongylus vulgaris</name>
    <name type="common">Blood worm</name>
    <dbReference type="NCBI Taxonomy" id="40348"/>
    <lineage>
        <taxon>Eukaryota</taxon>
        <taxon>Metazoa</taxon>
        <taxon>Ecdysozoa</taxon>
        <taxon>Nematoda</taxon>
        <taxon>Chromadorea</taxon>
        <taxon>Rhabditida</taxon>
        <taxon>Rhabditina</taxon>
        <taxon>Rhabditomorpha</taxon>
        <taxon>Strongyloidea</taxon>
        <taxon>Strongylidae</taxon>
        <taxon>Strongylus</taxon>
    </lineage>
</organism>
<reference evidence="2 3" key="1">
    <citation type="submission" date="2018-11" db="EMBL/GenBank/DDBJ databases">
        <authorList>
            <consortium name="Pathogen Informatics"/>
        </authorList>
    </citation>
    <scope>NUCLEOTIDE SEQUENCE [LARGE SCALE GENOMIC DNA]</scope>
</reference>
<proteinExistence type="predicted"/>
<evidence type="ECO:0000313" key="3">
    <source>
        <dbReference type="Proteomes" id="UP000270094"/>
    </source>
</evidence>
<feature type="non-terminal residue" evidence="2">
    <location>
        <position position="58"/>
    </location>
</feature>
<dbReference type="AlphaFoldDB" id="A0A3P7JKR5"/>
<sequence length="58" mass="6577">MDHDDSVESDNDDPKHSLGFTKELIEEIRSTKANNPGMFVSAWQEDDQGIREVDAENI</sequence>
<feature type="region of interest" description="Disordered" evidence="1">
    <location>
        <begin position="1"/>
        <end position="21"/>
    </location>
</feature>
<dbReference type="EMBL" id="UYYB01127300">
    <property type="protein sequence ID" value="VDM84066.1"/>
    <property type="molecule type" value="Genomic_DNA"/>
</dbReference>
<gene>
    <name evidence="2" type="ORF">SVUK_LOCUS19064</name>
</gene>
<accession>A0A3P7JKR5</accession>
<dbReference type="OrthoDB" id="19174at2759"/>
<name>A0A3P7JKR5_STRVU</name>
<evidence type="ECO:0000313" key="2">
    <source>
        <dbReference type="EMBL" id="VDM84066.1"/>
    </source>
</evidence>
<protein>
    <submittedName>
        <fullName evidence="2">Uncharacterized protein</fullName>
    </submittedName>
</protein>
<dbReference type="Proteomes" id="UP000270094">
    <property type="component" value="Unassembled WGS sequence"/>
</dbReference>